<dbReference type="Proteomes" id="UP000283269">
    <property type="component" value="Unassembled WGS sequence"/>
</dbReference>
<feature type="compositionally biased region" description="Gly residues" evidence="6">
    <location>
        <begin position="401"/>
        <end position="411"/>
    </location>
</feature>
<dbReference type="GO" id="GO:0045944">
    <property type="term" value="P:positive regulation of transcription by RNA polymerase II"/>
    <property type="evidence" value="ECO:0007669"/>
    <property type="project" value="TreeGrafter"/>
</dbReference>
<keyword evidence="4" id="KW-0804">Transcription</keyword>
<dbReference type="InterPro" id="IPR036879">
    <property type="entry name" value="TF_MADSbox_sf"/>
</dbReference>
<dbReference type="PANTHER" id="PTHR11945:SF534">
    <property type="entry name" value="MYOCYTE-SPECIFIC ENHANCER FACTOR 2"/>
    <property type="match status" value="1"/>
</dbReference>
<feature type="domain" description="MADS-box" evidence="7">
    <location>
        <begin position="1"/>
        <end position="51"/>
    </location>
</feature>
<dbReference type="GO" id="GO:0005634">
    <property type="term" value="C:nucleus"/>
    <property type="evidence" value="ECO:0007669"/>
    <property type="project" value="UniProtKB-SubCell"/>
</dbReference>
<dbReference type="PRINTS" id="PR00404">
    <property type="entry name" value="MADSDOMAIN"/>
</dbReference>
<organism evidence="8 9">
    <name type="scientific">Psilocybe cyanescens</name>
    <dbReference type="NCBI Taxonomy" id="93625"/>
    <lineage>
        <taxon>Eukaryota</taxon>
        <taxon>Fungi</taxon>
        <taxon>Dikarya</taxon>
        <taxon>Basidiomycota</taxon>
        <taxon>Agaricomycotina</taxon>
        <taxon>Agaricomycetes</taxon>
        <taxon>Agaricomycetidae</taxon>
        <taxon>Agaricales</taxon>
        <taxon>Agaricineae</taxon>
        <taxon>Strophariaceae</taxon>
        <taxon>Psilocybe</taxon>
    </lineage>
</organism>
<reference evidence="8 9" key="1">
    <citation type="journal article" date="2018" name="Evol. Lett.">
        <title>Horizontal gene cluster transfer increased hallucinogenic mushroom diversity.</title>
        <authorList>
            <person name="Reynolds H.T."/>
            <person name="Vijayakumar V."/>
            <person name="Gluck-Thaler E."/>
            <person name="Korotkin H.B."/>
            <person name="Matheny P.B."/>
            <person name="Slot J.C."/>
        </authorList>
    </citation>
    <scope>NUCLEOTIDE SEQUENCE [LARGE SCALE GENOMIC DNA]</scope>
    <source>
        <strain evidence="8 9">2631</strain>
    </source>
</reference>
<dbReference type="GO" id="GO:0000981">
    <property type="term" value="F:DNA-binding transcription factor activity, RNA polymerase II-specific"/>
    <property type="evidence" value="ECO:0007669"/>
    <property type="project" value="TreeGrafter"/>
</dbReference>
<protein>
    <recommendedName>
        <fullName evidence="7">MADS-box domain-containing protein</fullName>
    </recommendedName>
</protein>
<feature type="compositionally biased region" description="Gly residues" evidence="6">
    <location>
        <begin position="265"/>
        <end position="280"/>
    </location>
</feature>
<dbReference type="InParanoid" id="A0A409XTE1"/>
<keyword evidence="2" id="KW-0805">Transcription regulation</keyword>
<feature type="compositionally biased region" description="Acidic residues" evidence="6">
    <location>
        <begin position="99"/>
        <end position="111"/>
    </location>
</feature>
<feature type="compositionally biased region" description="Basic and acidic residues" evidence="6">
    <location>
        <begin position="75"/>
        <end position="84"/>
    </location>
</feature>
<evidence type="ECO:0000313" key="8">
    <source>
        <dbReference type="EMBL" id="PPQ94083.1"/>
    </source>
</evidence>
<comment type="caution">
    <text evidence="8">The sequence shown here is derived from an EMBL/GenBank/DDBJ whole genome shotgun (WGS) entry which is preliminary data.</text>
</comment>
<gene>
    <name evidence="8" type="ORF">CVT25_009233</name>
</gene>
<dbReference type="STRING" id="93625.A0A409XTE1"/>
<evidence type="ECO:0000256" key="5">
    <source>
        <dbReference type="ARBA" id="ARBA00023242"/>
    </source>
</evidence>
<evidence type="ECO:0000256" key="1">
    <source>
        <dbReference type="ARBA" id="ARBA00004123"/>
    </source>
</evidence>
<name>A0A409XTE1_PSICY</name>
<feature type="compositionally biased region" description="Gly residues" evidence="6">
    <location>
        <begin position="354"/>
        <end position="365"/>
    </location>
</feature>
<feature type="compositionally biased region" description="Gly residues" evidence="6">
    <location>
        <begin position="317"/>
        <end position="328"/>
    </location>
</feature>
<keyword evidence="9" id="KW-1185">Reference proteome</keyword>
<dbReference type="GO" id="GO:0046983">
    <property type="term" value="F:protein dimerization activity"/>
    <property type="evidence" value="ECO:0007669"/>
    <property type="project" value="InterPro"/>
</dbReference>
<feature type="compositionally biased region" description="Low complexity" evidence="6">
    <location>
        <begin position="344"/>
        <end position="353"/>
    </location>
</feature>
<accession>A0A409XTE1</accession>
<dbReference type="SMART" id="SM00432">
    <property type="entry name" value="MADS"/>
    <property type="match status" value="1"/>
</dbReference>
<dbReference type="Pfam" id="PF00319">
    <property type="entry name" value="SRF-TF"/>
    <property type="match status" value="1"/>
</dbReference>
<evidence type="ECO:0000256" key="3">
    <source>
        <dbReference type="ARBA" id="ARBA00023125"/>
    </source>
</evidence>
<dbReference type="Gene3D" id="3.40.1810.10">
    <property type="entry name" value="Transcription factor, MADS-box"/>
    <property type="match status" value="1"/>
</dbReference>
<comment type="subcellular location">
    <subcellularLocation>
        <location evidence="1">Nucleus</location>
    </subcellularLocation>
</comment>
<dbReference type="GO" id="GO:0000978">
    <property type="term" value="F:RNA polymerase II cis-regulatory region sequence-specific DNA binding"/>
    <property type="evidence" value="ECO:0007669"/>
    <property type="project" value="TreeGrafter"/>
</dbReference>
<feature type="compositionally biased region" description="Low complexity" evidence="6">
    <location>
        <begin position="248"/>
        <end position="259"/>
    </location>
</feature>
<keyword evidence="3" id="KW-0238">DNA-binding</keyword>
<evidence type="ECO:0000256" key="2">
    <source>
        <dbReference type="ARBA" id="ARBA00023015"/>
    </source>
</evidence>
<sequence length="570" mass="58393">MGRRKIEIQPITHERNRSVTFLKRKNGLFKKAYELGVLCSVDVAVIIFEERPGHHVKLYQYGSADIHDIVQRHLRHDGEKDTRGPQDFSGSNSAKLDDIGDDDDGDDDDDDLPSRSKRRHDGKLKSGSDMVTGNVRGDSSVLPSPPQYRHLTTIPPKVDYSSSGHRSLPITQPPPLSLHGLSSQSTGGGRPTLPLSDSRMSDMRDGKRSSQRLSLHPGHSRSPSDDVNPGNGNYPYYAGQNSGNFNRSGQYGHHSSSQAQHHHGPGGGGPGGGGGGGGHHSGPQYQPFFPVSGQHNSPPPSFIPLQTSPDFSRGPSSRGGGGGNGPGFGLPSRGTDMYPTMLRNQSSTSSQSTGPGGGGGGGGNGDLFAAFLDADEQSRHQSHSQQGPGLVGLDWPVHNTSGGGGGGGGGSSNAPSGPSSSVPHLPSAPSSVVVDGPGGSSGGNWLDFLSGNNNNNTNHNHNAHHNGRESMSWERGGGGEHRGSISDIFVGGGSGGERGRSGSIVGIGGGGGGGGMVVGISGKQRTKIEEDAGFSGPGGILASPASLNGRVGGIAVGGGGDVKDGLKDGG</sequence>
<dbReference type="InterPro" id="IPR002100">
    <property type="entry name" value="TF_MADSbox"/>
</dbReference>
<feature type="compositionally biased region" description="Low complexity" evidence="6">
    <location>
        <begin position="412"/>
        <end position="435"/>
    </location>
</feature>
<feature type="region of interest" description="Disordered" evidence="6">
    <location>
        <begin position="75"/>
        <end position="510"/>
    </location>
</feature>
<dbReference type="EMBL" id="NHYD01000467">
    <property type="protein sequence ID" value="PPQ94083.1"/>
    <property type="molecule type" value="Genomic_DNA"/>
</dbReference>
<evidence type="ECO:0000259" key="7">
    <source>
        <dbReference type="PROSITE" id="PS50066"/>
    </source>
</evidence>
<dbReference type="AlphaFoldDB" id="A0A409XTE1"/>
<evidence type="ECO:0000256" key="4">
    <source>
        <dbReference type="ARBA" id="ARBA00023163"/>
    </source>
</evidence>
<evidence type="ECO:0000313" key="9">
    <source>
        <dbReference type="Proteomes" id="UP000283269"/>
    </source>
</evidence>
<feature type="compositionally biased region" description="Basic and acidic residues" evidence="6">
    <location>
        <begin position="466"/>
        <end position="484"/>
    </location>
</feature>
<dbReference type="OrthoDB" id="1898716at2759"/>
<proteinExistence type="predicted"/>
<evidence type="ECO:0000256" key="6">
    <source>
        <dbReference type="SAM" id="MobiDB-lite"/>
    </source>
</evidence>
<dbReference type="PANTHER" id="PTHR11945">
    <property type="entry name" value="MADS BOX PROTEIN"/>
    <property type="match status" value="1"/>
</dbReference>
<keyword evidence="5" id="KW-0539">Nucleus</keyword>
<feature type="compositionally biased region" description="Basic and acidic residues" evidence="6">
    <location>
        <begin position="199"/>
        <end position="208"/>
    </location>
</feature>
<dbReference type="PROSITE" id="PS50066">
    <property type="entry name" value="MADS_BOX_2"/>
    <property type="match status" value="1"/>
</dbReference>
<dbReference type="SUPFAM" id="SSF55455">
    <property type="entry name" value="SRF-like"/>
    <property type="match status" value="1"/>
</dbReference>